<evidence type="ECO:0008006" key="4">
    <source>
        <dbReference type="Google" id="ProtNLM"/>
    </source>
</evidence>
<sequence>MVIRHAEKPPSSGAPHGVLPSGEQDGESLTTTGWARAGALVGLFEPVDAEGPAALRAGLSRPAVLVAADPSRGSRRPFQTLTPLAARLGLDVQTSFAKGQEAALASSLRDVRSPTLVAWEHQAIPAIVADFGPVAPAPPSSWPGDRFDLVWCFSRTDDDGWRFSQVPQLLLAGDSAQLP</sequence>
<dbReference type="Proteomes" id="UP000321234">
    <property type="component" value="Unassembled WGS sequence"/>
</dbReference>
<gene>
    <name evidence="2" type="ORF">FMM08_08000</name>
</gene>
<dbReference type="OrthoDB" id="8448116at2"/>
<keyword evidence="3" id="KW-1185">Reference proteome</keyword>
<name>A0A5C8ZI89_9ACTN</name>
<accession>A0A5C8ZI89</accession>
<comment type="caution">
    <text evidence="2">The sequence shown here is derived from an EMBL/GenBank/DDBJ whole genome shotgun (WGS) entry which is preliminary data.</text>
</comment>
<feature type="region of interest" description="Disordered" evidence="1">
    <location>
        <begin position="1"/>
        <end position="31"/>
    </location>
</feature>
<evidence type="ECO:0000256" key="1">
    <source>
        <dbReference type="SAM" id="MobiDB-lite"/>
    </source>
</evidence>
<evidence type="ECO:0000313" key="3">
    <source>
        <dbReference type="Proteomes" id="UP000321234"/>
    </source>
</evidence>
<protein>
    <recommendedName>
        <fullName evidence="4">Histidine phosphatase family protein</fullName>
    </recommendedName>
</protein>
<dbReference type="AlphaFoldDB" id="A0A5C8ZI89"/>
<evidence type="ECO:0000313" key="2">
    <source>
        <dbReference type="EMBL" id="TXR56888.1"/>
    </source>
</evidence>
<reference evidence="2 3" key="1">
    <citation type="submission" date="2019-07" db="EMBL/GenBank/DDBJ databases">
        <title>Quadrisphaera sp. strain DD2A genome sequencing and assembly.</title>
        <authorList>
            <person name="Kim I."/>
        </authorList>
    </citation>
    <scope>NUCLEOTIDE SEQUENCE [LARGE SCALE GENOMIC DNA]</scope>
    <source>
        <strain evidence="2 3">DD2A</strain>
    </source>
</reference>
<dbReference type="EMBL" id="VKAC01000004">
    <property type="protein sequence ID" value="TXR56888.1"/>
    <property type="molecule type" value="Genomic_DNA"/>
</dbReference>
<proteinExistence type="predicted"/>
<organism evidence="2 3">
    <name type="scientific">Quadrisphaera setariae</name>
    <dbReference type="NCBI Taxonomy" id="2593304"/>
    <lineage>
        <taxon>Bacteria</taxon>
        <taxon>Bacillati</taxon>
        <taxon>Actinomycetota</taxon>
        <taxon>Actinomycetes</taxon>
        <taxon>Kineosporiales</taxon>
        <taxon>Kineosporiaceae</taxon>
        <taxon>Quadrisphaera</taxon>
    </lineage>
</organism>